<reference evidence="1 2" key="1">
    <citation type="journal article" date="2018" name="Front. Plant Sci.">
        <title>Red Clover (Trifolium pratense) and Zigzag Clover (T. medium) - A Picture of Genomic Similarities and Differences.</title>
        <authorList>
            <person name="Dluhosova J."/>
            <person name="Istvanek J."/>
            <person name="Nedelnik J."/>
            <person name="Repkova J."/>
        </authorList>
    </citation>
    <scope>NUCLEOTIDE SEQUENCE [LARGE SCALE GENOMIC DNA]</scope>
    <source>
        <strain evidence="2">cv. 10/8</strain>
        <tissue evidence="1">Leaf</tissue>
    </source>
</reference>
<comment type="caution">
    <text evidence="1">The sequence shown here is derived from an EMBL/GenBank/DDBJ whole genome shotgun (WGS) entry which is preliminary data.</text>
</comment>
<evidence type="ECO:0000313" key="1">
    <source>
        <dbReference type="EMBL" id="MCI20978.1"/>
    </source>
</evidence>
<accession>A0A392QA16</accession>
<evidence type="ECO:0000313" key="2">
    <source>
        <dbReference type="Proteomes" id="UP000265520"/>
    </source>
</evidence>
<proteinExistence type="predicted"/>
<feature type="non-terminal residue" evidence="1">
    <location>
        <position position="1"/>
    </location>
</feature>
<name>A0A392QA16_9FABA</name>
<keyword evidence="2" id="KW-1185">Reference proteome</keyword>
<dbReference type="EMBL" id="LXQA010122666">
    <property type="protein sequence ID" value="MCI20978.1"/>
    <property type="molecule type" value="Genomic_DNA"/>
</dbReference>
<dbReference type="Proteomes" id="UP000265520">
    <property type="component" value="Unassembled WGS sequence"/>
</dbReference>
<organism evidence="1 2">
    <name type="scientific">Trifolium medium</name>
    <dbReference type="NCBI Taxonomy" id="97028"/>
    <lineage>
        <taxon>Eukaryota</taxon>
        <taxon>Viridiplantae</taxon>
        <taxon>Streptophyta</taxon>
        <taxon>Embryophyta</taxon>
        <taxon>Tracheophyta</taxon>
        <taxon>Spermatophyta</taxon>
        <taxon>Magnoliopsida</taxon>
        <taxon>eudicotyledons</taxon>
        <taxon>Gunneridae</taxon>
        <taxon>Pentapetalae</taxon>
        <taxon>rosids</taxon>
        <taxon>fabids</taxon>
        <taxon>Fabales</taxon>
        <taxon>Fabaceae</taxon>
        <taxon>Papilionoideae</taxon>
        <taxon>50 kb inversion clade</taxon>
        <taxon>NPAAA clade</taxon>
        <taxon>Hologalegina</taxon>
        <taxon>IRL clade</taxon>
        <taxon>Trifolieae</taxon>
        <taxon>Trifolium</taxon>
    </lineage>
</organism>
<protein>
    <submittedName>
        <fullName evidence="1">Uncharacterized protein</fullName>
    </submittedName>
</protein>
<dbReference type="AlphaFoldDB" id="A0A392QA16"/>
<sequence length="32" mass="3638">VVRALRRLVRFGLYVFCDSRVAQEGMAQRAGL</sequence>